<feature type="region of interest" description="Disordered" evidence="1">
    <location>
        <begin position="1"/>
        <end position="34"/>
    </location>
</feature>
<dbReference type="Proteomes" id="UP001527181">
    <property type="component" value="Unassembled WGS sequence"/>
</dbReference>
<organism evidence="2 3">
    <name type="scientific">Paenibacillus alvei</name>
    <name type="common">Bacillus alvei</name>
    <dbReference type="NCBI Taxonomy" id="44250"/>
    <lineage>
        <taxon>Bacteria</taxon>
        <taxon>Bacillati</taxon>
        <taxon>Bacillota</taxon>
        <taxon>Bacilli</taxon>
        <taxon>Bacillales</taxon>
        <taxon>Paenibacillaceae</taxon>
        <taxon>Paenibacillus</taxon>
    </lineage>
</organism>
<accession>A0ABT4H076</accession>
<keyword evidence="3" id="KW-1185">Reference proteome</keyword>
<feature type="compositionally biased region" description="Polar residues" evidence="1">
    <location>
        <begin position="23"/>
        <end position="34"/>
    </location>
</feature>
<reference evidence="2 3" key="1">
    <citation type="submission" date="2022-05" db="EMBL/GenBank/DDBJ databases">
        <title>Genome Sequencing of Bee-Associated Microbes.</title>
        <authorList>
            <person name="Dunlap C."/>
        </authorList>
    </citation>
    <scope>NUCLEOTIDE SEQUENCE [LARGE SCALE GENOMIC DNA]</scope>
    <source>
        <strain evidence="2 3">NRRL B-04010</strain>
    </source>
</reference>
<name>A0ABT4H076_PAEAL</name>
<proteinExistence type="predicted"/>
<gene>
    <name evidence="2" type="ORF">M5X12_17545</name>
</gene>
<sequence length="67" mass="7173">MGKHYSISGDSMDTCSLRRGRRQGSTPLATTQAPAGSVQDLFCSSLFVGDSIIGGTMTCCLKRTKWV</sequence>
<dbReference type="EMBL" id="JAMDNP010000033">
    <property type="protein sequence ID" value="MCY9762375.1"/>
    <property type="molecule type" value="Genomic_DNA"/>
</dbReference>
<protein>
    <submittedName>
        <fullName evidence="2">Uncharacterized protein</fullName>
    </submittedName>
</protein>
<dbReference type="RefSeq" id="WP_238555914.1">
    <property type="nucleotide sequence ID" value="NZ_JAMDLX010000119.1"/>
</dbReference>
<evidence type="ECO:0000313" key="2">
    <source>
        <dbReference type="EMBL" id="MCY9762375.1"/>
    </source>
</evidence>
<dbReference type="GeneID" id="94490547"/>
<evidence type="ECO:0000313" key="3">
    <source>
        <dbReference type="Proteomes" id="UP001527181"/>
    </source>
</evidence>
<comment type="caution">
    <text evidence="2">The sequence shown here is derived from an EMBL/GenBank/DDBJ whole genome shotgun (WGS) entry which is preliminary data.</text>
</comment>
<evidence type="ECO:0000256" key="1">
    <source>
        <dbReference type="SAM" id="MobiDB-lite"/>
    </source>
</evidence>